<name>A0A1Q4HNH4_9MYCO</name>
<keyword evidence="2" id="KW-1185">Reference proteome</keyword>
<dbReference type="AlphaFoldDB" id="A0A1Q4HNH4"/>
<accession>A0A1Q4HNH4</accession>
<evidence type="ECO:0000313" key="2">
    <source>
        <dbReference type="Proteomes" id="UP000186438"/>
    </source>
</evidence>
<proteinExistence type="predicted"/>
<reference evidence="1 2" key="1">
    <citation type="submission" date="2016-11" db="EMBL/GenBank/DDBJ databases">
        <title>Genome sequences of unsequenced Mycobacteria.</title>
        <authorList>
            <person name="Greninger A.L."/>
            <person name="Fang F."/>
            <person name="Jerome K.R."/>
        </authorList>
    </citation>
    <scope>NUCLEOTIDE SEQUENCE [LARGE SCALE GENOMIC DNA]</scope>
    <source>
        <strain evidence="1 2">M11</strain>
    </source>
</reference>
<gene>
    <name evidence="1" type="ORF">BRW65_23860</name>
</gene>
<organism evidence="1 2">
    <name type="scientific">Mycobacterium paraffinicum</name>
    <dbReference type="NCBI Taxonomy" id="53378"/>
    <lineage>
        <taxon>Bacteria</taxon>
        <taxon>Bacillati</taxon>
        <taxon>Actinomycetota</taxon>
        <taxon>Actinomycetes</taxon>
        <taxon>Mycobacteriales</taxon>
        <taxon>Mycobacteriaceae</taxon>
        <taxon>Mycobacterium</taxon>
    </lineage>
</organism>
<protein>
    <submittedName>
        <fullName evidence="1">Uncharacterized protein</fullName>
    </submittedName>
</protein>
<dbReference type="Proteomes" id="UP000186438">
    <property type="component" value="Unassembled WGS sequence"/>
</dbReference>
<dbReference type="EMBL" id="MPNT01000030">
    <property type="protein sequence ID" value="OJZ69089.1"/>
    <property type="molecule type" value="Genomic_DNA"/>
</dbReference>
<dbReference type="OrthoDB" id="4623006at2"/>
<evidence type="ECO:0000313" key="1">
    <source>
        <dbReference type="EMBL" id="OJZ69089.1"/>
    </source>
</evidence>
<comment type="caution">
    <text evidence="1">The sequence shown here is derived from an EMBL/GenBank/DDBJ whole genome shotgun (WGS) entry which is preliminary data.</text>
</comment>
<sequence length="85" mass="9106">MVEKYLIWNWITAARSDLASGALGASLYKLGYASGVQVVELEKGNIELCLNGACATLVVGDATIFSHIMKWSVEDILNIATRGSS</sequence>